<proteinExistence type="predicted"/>
<reference evidence="2" key="1">
    <citation type="submission" date="2022-10" db="EMBL/GenBank/DDBJ databases">
        <title>Genome assembly of Pristionchus species.</title>
        <authorList>
            <person name="Yoshida K."/>
            <person name="Sommer R.J."/>
        </authorList>
    </citation>
    <scope>NUCLEOTIDE SEQUENCE [LARGE SCALE GENOMIC DNA]</scope>
    <source>
        <strain evidence="2">RS5460</strain>
    </source>
</reference>
<protein>
    <submittedName>
        <fullName evidence="1">Uncharacterized protein</fullName>
    </submittedName>
</protein>
<keyword evidence="2" id="KW-1185">Reference proteome</keyword>
<comment type="caution">
    <text evidence="1">The sequence shown here is derived from an EMBL/GenBank/DDBJ whole genome shotgun (WGS) entry which is preliminary data.</text>
</comment>
<evidence type="ECO:0000313" key="2">
    <source>
        <dbReference type="Proteomes" id="UP001328107"/>
    </source>
</evidence>
<dbReference type="AlphaFoldDB" id="A0AAN5D6C0"/>
<sequence length="81" mass="9610">IYRNVASIVPCRLEYLVCYRASKWQSPRCFAVTSHGSPNEVPNCSKIVANQWIRMSCSLDFPYNDIYKEYIYFQKNMFKNL</sequence>
<organism evidence="1 2">
    <name type="scientific">Pristionchus mayeri</name>
    <dbReference type="NCBI Taxonomy" id="1317129"/>
    <lineage>
        <taxon>Eukaryota</taxon>
        <taxon>Metazoa</taxon>
        <taxon>Ecdysozoa</taxon>
        <taxon>Nematoda</taxon>
        <taxon>Chromadorea</taxon>
        <taxon>Rhabditida</taxon>
        <taxon>Rhabditina</taxon>
        <taxon>Diplogasteromorpha</taxon>
        <taxon>Diplogasteroidea</taxon>
        <taxon>Neodiplogasteridae</taxon>
        <taxon>Pristionchus</taxon>
    </lineage>
</organism>
<evidence type="ECO:0000313" key="1">
    <source>
        <dbReference type="EMBL" id="GMR57353.1"/>
    </source>
</evidence>
<accession>A0AAN5D6C0</accession>
<gene>
    <name evidence="1" type="ORF">PMAYCL1PPCAC_27548</name>
</gene>
<feature type="non-terminal residue" evidence="1">
    <location>
        <position position="1"/>
    </location>
</feature>
<name>A0AAN5D6C0_9BILA</name>
<dbReference type="EMBL" id="BTRK01000006">
    <property type="protein sequence ID" value="GMR57353.1"/>
    <property type="molecule type" value="Genomic_DNA"/>
</dbReference>
<dbReference type="Proteomes" id="UP001328107">
    <property type="component" value="Unassembled WGS sequence"/>
</dbReference>